<comment type="caution">
    <text evidence="1">The sequence shown here is derived from an EMBL/GenBank/DDBJ whole genome shotgun (WGS) entry which is preliminary data.</text>
</comment>
<dbReference type="EMBL" id="PSZC01000014">
    <property type="protein sequence ID" value="PPJ36393.1"/>
    <property type="molecule type" value="Genomic_DNA"/>
</dbReference>
<dbReference type="AlphaFoldDB" id="A0A2S6AMH1"/>
<evidence type="ECO:0008006" key="3">
    <source>
        <dbReference type="Google" id="ProtNLM"/>
    </source>
</evidence>
<proteinExistence type="predicted"/>
<dbReference type="SUPFAM" id="SSF54768">
    <property type="entry name" value="dsRNA-binding domain-like"/>
    <property type="match status" value="1"/>
</dbReference>
<organism evidence="1 2">
    <name type="scientific">Nocardia nova</name>
    <dbReference type="NCBI Taxonomy" id="37330"/>
    <lineage>
        <taxon>Bacteria</taxon>
        <taxon>Bacillati</taxon>
        <taxon>Actinomycetota</taxon>
        <taxon>Actinomycetes</taxon>
        <taxon>Mycobacteriales</taxon>
        <taxon>Nocardiaceae</taxon>
        <taxon>Nocardia</taxon>
    </lineage>
</organism>
<reference evidence="1 2" key="1">
    <citation type="submission" date="2018-02" db="EMBL/GenBank/DDBJ databases">
        <title>8 Nocardia nova and 1 Nocardia cyriacigeorgica strain used for evolution to TMP-SMX.</title>
        <authorList>
            <person name="Mehta H."/>
            <person name="Weng J."/>
            <person name="Shamoo Y."/>
        </authorList>
    </citation>
    <scope>NUCLEOTIDE SEQUENCE [LARGE SCALE GENOMIC DNA]</scope>
    <source>
        <strain evidence="1 2">MDA3139</strain>
    </source>
</reference>
<sequence>MQLEDWLLGDLAALRAGLDLDTVRGPEPRALICPGRTLDAEPPAPGLIALLRECGWDPSKNRQRSRWLALGRMHSSYRYECGVSIDASPAILGVLEEVGKRWLALTVLDRQTREHRSSTVEEQSSNHAALTALLDQTLLTMPEFAAAARFGTGEHEHGADPTIPARPRLTVIHQICGVMALLNGVGAVQELVNRCFPTIWTQHAQRSTARTDWRTVLISIAPQTVLEYATEGPDHARQHIATVTDRRGRSATGTAGSKKAAAQLASEHFIRLYYPAAVDRMRSTTSTSARPPLPLPRELTSHWRAIDDARLEFGLSDGAAGAWRLMATKLRMATIALPGARQHIEAQQSPETTQALEQHDLVKGQFEGLAGVCNQLATSCDSYADAVDNTCRVRRRLCRTRAVVRPIGSSRRKPKR</sequence>
<gene>
    <name evidence="1" type="ORF">C5E45_20295</name>
</gene>
<dbReference type="Proteomes" id="UP000239874">
    <property type="component" value="Unassembled WGS sequence"/>
</dbReference>
<name>A0A2S6AMH1_9NOCA</name>
<evidence type="ECO:0000313" key="2">
    <source>
        <dbReference type="Proteomes" id="UP000239874"/>
    </source>
</evidence>
<evidence type="ECO:0000313" key="1">
    <source>
        <dbReference type="EMBL" id="PPJ36393.1"/>
    </source>
</evidence>
<protein>
    <recommendedName>
        <fullName evidence="3">DRBM domain-containing protein</fullName>
    </recommendedName>
</protein>
<accession>A0A2S6AMH1</accession>